<dbReference type="SFLD" id="SFLDS00005">
    <property type="entry name" value="Isoprenoid_Synthase_Type_I"/>
    <property type="match status" value="1"/>
</dbReference>
<accession>A0A212T1G5</accession>
<dbReference type="Gene3D" id="1.10.600.10">
    <property type="entry name" value="Farnesyl Diphosphate Synthase"/>
    <property type="match status" value="1"/>
</dbReference>
<keyword evidence="2" id="KW-1185">Reference proteome</keyword>
<dbReference type="Pfam" id="PF00494">
    <property type="entry name" value="SQS_PSY"/>
    <property type="match status" value="1"/>
</dbReference>
<dbReference type="RefSeq" id="WP_088817207.1">
    <property type="nucleotide sequence ID" value="NZ_FYEZ01000001.1"/>
</dbReference>
<dbReference type="SFLD" id="SFLDG01212">
    <property type="entry name" value="Phytoene_synthase_like"/>
    <property type="match status" value="1"/>
</dbReference>
<evidence type="ECO:0000313" key="1">
    <source>
        <dbReference type="EMBL" id="SNC59877.1"/>
    </source>
</evidence>
<sequence>MTAPSPRELTEQAALAQHTAASQRAAECVIREYSTSFRAATGLLGQPVRRRVRALYAMVRVADEIVDGAAAGAGLGSEAVGRVLDRYEADCRAAMATGYSPDPVLHAFAHAARATGIGAELVEPFFASMRSDLERTTHDAESLARYVHGSAEVVGFMCVRIFVTDRCPEPVAPPPHLEEGARRLGAAFQQVNFLRDLAADADGRGRSYLDGGVEDFDDAARDRVVAGIRADLAAARAVVEELPRSSRAGVLAAHDLFAALTDRLASTPASTLRTTRVRVPDAQKAFVVARAVQRAR</sequence>
<dbReference type="GO" id="GO:0004311">
    <property type="term" value="F:geranylgeranyl diphosphate synthase activity"/>
    <property type="evidence" value="ECO:0007669"/>
    <property type="project" value="InterPro"/>
</dbReference>
<dbReference type="SUPFAM" id="SSF48576">
    <property type="entry name" value="Terpenoid synthases"/>
    <property type="match status" value="1"/>
</dbReference>
<protein>
    <submittedName>
        <fullName evidence="1">Phytoene/squalene synthetase</fullName>
    </submittedName>
</protein>
<dbReference type="AlphaFoldDB" id="A0A212T1G5"/>
<dbReference type="InterPro" id="IPR008949">
    <property type="entry name" value="Isoprenoid_synthase_dom_sf"/>
</dbReference>
<dbReference type="InterPro" id="IPR044843">
    <property type="entry name" value="Trans_IPPS_bact-type"/>
</dbReference>
<dbReference type="PANTHER" id="PTHR31480">
    <property type="entry name" value="BIFUNCTIONAL LYCOPENE CYCLASE/PHYTOENE SYNTHASE"/>
    <property type="match status" value="1"/>
</dbReference>
<dbReference type="SFLD" id="SFLDG01018">
    <property type="entry name" value="Squalene/Phytoene_Synthase_Lik"/>
    <property type="match status" value="1"/>
</dbReference>
<organism evidence="1 2">
    <name type="scientific">Kytococcus aerolatus</name>
    <dbReference type="NCBI Taxonomy" id="592308"/>
    <lineage>
        <taxon>Bacteria</taxon>
        <taxon>Bacillati</taxon>
        <taxon>Actinomycetota</taxon>
        <taxon>Actinomycetes</taxon>
        <taxon>Micrococcales</taxon>
        <taxon>Kytococcaceae</taxon>
        <taxon>Kytococcus</taxon>
    </lineage>
</organism>
<reference evidence="1 2" key="1">
    <citation type="submission" date="2017-06" db="EMBL/GenBank/DDBJ databases">
        <authorList>
            <person name="Kim H.J."/>
            <person name="Triplett B.A."/>
        </authorList>
    </citation>
    <scope>NUCLEOTIDE SEQUENCE [LARGE SCALE GENOMIC DNA]</scope>
    <source>
        <strain evidence="1 2">DSM 22179</strain>
    </source>
</reference>
<name>A0A212T1G5_9MICO</name>
<dbReference type="Proteomes" id="UP000198122">
    <property type="component" value="Unassembled WGS sequence"/>
</dbReference>
<proteinExistence type="predicted"/>
<evidence type="ECO:0000313" key="2">
    <source>
        <dbReference type="Proteomes" id="UP000198122"/>
    </source>
</evidence>
<dbReference type="EMBL" id="FYEZ01000001">
    <property type="protein sequence ID" value="SNC59877.1"/>
    <property type="molecule type" value="Genomic_DNA"/>
</dbReference>
<dbReference type="OrthoDB" id="9807580at2"/>
<dbReference type="InterPro" id="IPR002060">
    <property type="entry name" value="Squ/phyt_synthse"/>
</dbReference>
<gene>
    <name evidence="1" type="ORF">SAMN05445756_0160</name>
</gene>